<accession>A0A397Q5R7</accession>
<reference evidence="2 3" key="1">
    <citation type="submission" date="2018-08" db="EMBL/GenBank/DDBJ databases">
        <title>Genomic Encyclopedia of Archaeal and Bacterial Type Strains, Phase II (KMG-II): from individual species to whole genera.</title>
        <authorList>
            <person name="Goeker M."/>
        </authorList>
    </citation>
    <scope>NUCLEOTIDE SEQUENCE [LARGE SCALE GENOMIC DNA]</scope>
    <source>
        <strain evidence="2 3">DSM 5002</strain>
    </source>
</reference>
<proteinExistence type="predicted"/>
<name>A0A397Q5R7_9HYPH</name>
<evidence type="ECO:0000313" key="2">
    <source>
        <dbReference type="EMBL" id="RIA56398.1"/>
    </source>
</evidence>
<dbReference type="RefSeq" id="WP_119061194.1">
    <property type="nucleotide sequence ID" value="NZ_QXDF01000001.1"/>
</dbReference>
<keyword evidence="1" id="KW-0732">Signal</keyword>
<feature type="chain" id="PRO_5017361028" evidence="1">
    <location>
        <begin position="26"/>
        <end position="106"/>
    </location>
</feature>
<organism evidence="2 3">
    <name type="scientific">Dichotomicrobium thermohalophilum</name>
    <dbReference type="NCBI Taxonomy" id="933063"/>
    <lineage>
        <taxon>Bacteria</taxon>
        <taxon>Pseudomonadati</taxon>
        <taxon>Pseudomonadota</taxon>
        <taxon>Alphaproteobacteria</taxon>
        <taxon>Hyphomicrobiales</taxon>
        <taxon>Hyphomicrobiaceae</taxon>
        <taxon>Dichotomicrobium</taxon>
    </lineage>
</organism>
<protein>
    <submittedName>
        <fullName evidence="2">Uncharacterized protein</fullName>
    </submittedName>
</protein>
<sequence>MIWKFVMAAAVAAGTFGAASTYAEARPGGYYDYAPPHCGALIRSAGKKNLVRQFARNSAVFAWKREARYVYGYDYGYWREARGKRIECHREGIFTRCVAKANPCAR</sequence>
<comment type="caution">
    <text evidence="2">The sequence shown here is derived from an EMBL/GenBank/DDBJ whole genome shotgun (WGS) entry which is preliminary data.</text>
</comment>
<gene>
    <name evidence="2" type="ORF">BXY53_1504</name>
</gene>
<evidence type="ECO:0000256" key="1">
    <source>
        <dbReference type="SAM" id="SignalP"/>
    </source>
</evidence>
<dbReference type="AlphaFoldDB" id="A0A397Q5R7"/>
<dbReference type="EMBL" id="QXDF01000001">
    <property type="protein sequence ID" value="RIA56398.1"/>
    <property type="molecule type" value="Genomic_DNA"/>
</dbReference>
<dbReference type="OrthoDB" id="9996480at2"/>
<keyword evidence="3" id="KW-1185">Reference proteome</keyword>
<dbReference type="Proteomes" id="UP000266273">
    <property type="component" value="Unassembled WGS sequence"/>
</dbReference>
<feature type="signal peptide" evidence="1">
    <location>
        <begin position="1"/>
        <end position="25"/>
    </location>
</feature>
<evidence type="ECO:0000313" key="3">
    <source>
        <dbReference type="Proteomes" id="UP000266273"/>
    </source>
</evidence>